<dbReference type="RefSeq" id="WP_101901878.1">
    <property type="nucleotide sequence ID" value="NZ_JBFKZU010000001.1"/>
</dbReference>
<accession>A0ABM9P2B4</accession>
<keyword evidence="3" id="KW-1185">Reference proteome</keyword>
<gene>
    <name evidence="2" type="ORF">TD3509T_2375</name>
</gene>
<dbReference type="Proteomes" id="UP001497514">
    <property type="component" value="Chromosome"/>
</dbReference>
<dbReference type="CDD" id="cd00093">
    <property type="entry name" value="HTH_XRE"/>
    <property type="match status" value="1"/>
</dbReference>
<reference evidence="2 3" key="1">
    <citation type="submission" date="2024-05" db="EMBL/GenBank/DDBJ databases">
        <authorList>
            <person name="Duchaud E."/>
        </authorList>
    </citation>
    <scope>NUCLEOTIDE SEQUENCE [LARGE SCALE GENOMIC DNA]</scope>
    <source>
        <strain evidence="2">Ena-SAMPLE-TAB-13-05-2024-13:56:06:370-140309</strain>
    </source>
</reference>
<dbReference type="InterPro" id="IPR001387">
    <property type="entry name" value="Cro/C1-type_HTH"/>
</dbReference>
<dbReference type="Gene3D" id="1.10.260.40">
    <property type="entry name" value="lambda repressor-like DNA-binding domains"/>
    <property type="match status" value="1"/>
</dbReference>
<dbReference type="InterPro" id="IPR010982">
    <property type="entry name" value="Lambda_DNA-bd_dom_sf"/>
</dbReference>
<feature type="domain" description="HTH cro/C1-type" evidence="1">
    <location>
        <begin position="35"/>
        <end position="86"/>
    </location>
</feature>
<evidence type="ECO:0000313" key="2">
    <source>
        <dbReference type="EMBL" id="CAL2088289.1"/>
    </source>
</evidence>
<evidence type="ECO:0000313" key="3">
    <source>
        <dbReference type="Proteomes" id="UP001497514"/>
    </source>
</evidence>
<proteinExistence type="predicted"/>
<dbReference type="Pfam" id="PF13443">
    <property type="entry name" value="HTH_26"/>
    <property type="match status" value="1"/>
</dbReference>
<evidence type="ECO:0000259" key="1">
    <source>
        <dbReference type="PROSITE" id="PS50943"/>
    </source>
</evidence>
<name>A0ABM9P2B4_9FLAO</name>
<protein>
    <submittedName>
        <fullName evidence="2">Transcriptional regulator, XRE family</fullName>
    </submittedName>
</protein>
<dbReference type="SUPFAM" id="SSF47413">
    <property type="entry name" value="lambda repressor-like DNA-binding domains"/>
    <property type="match status" value="1"/>
</dbReference>
<dbReference type="PROSITE" id="PS50943">
    <property type="entry name" value="HTH_CROC1"/>
    <property type="match status" value="1"/>
</dbReference>
<sequence length="93" mass="11051">MTTLSFYFNIFFRILCEKMILSKEEIILKKMVLCLKILRNKNGISSNDFYIDTGIHLARIEQGRTNITILTLEKICDYFNITMLDFFIMLEQI</sequence>
<dbReference type="EMBL" id="OZ038524">
    <property type="protein sequence ID" value="CAL2088289.1"/>
    <property type="molecule type" value="Genomic_DNA"/>
</dbReference>
<organism evidence="2 3">
    <name type="scientific">Tenacibaculum dicentrarchi</name>
    <dbReference type="NCBI Taxonomy" id="669041"/>
    <lineage>
        <taxon>Bacteria</taxon>
        <taxon>Pseudomonadati</taxon>
        <taxon>Bacteroidota</taxon>
        <taxon>Flavobacteriia</taxon>
        <taxon>Flavobacteriales</taxon>
        <taxon>Flavobacteriaceae</taxon>
        <taxon>Tenacibaculum</taxon>
    </lineage>
</organism>